<dbReference type="AlphaFoldDB" id="A0A813VL65"/>
<organism evidence="1 3">
    <name type="scientific">Rotaria sordida</name>
    <dbReference type="NCBI Taxonomy" id="392033"/>
    <lineage>
        <taxon>Eukaryota</taxon>
        <taxon>Metazoa</taxon>
        <taxon>Spiralia</taxon>
        <taxon>Gnathifera</taxon>
        <taxon>Rotifera</taxon>
        <taxon>Eurotatoria</taxon>
        <taxon>Bdelloidea</taxon>
        <taxon>Philodinida</taxon>
        <taxon>Philodinidae</taxon>
        <taxon>Rotaria</taxon>
    </lineage>
</organism>
<gene>
    <name evidence="2" type="ORF">JBS370_LOCUS19703</name>
    <name evidence="1" type="ORF">ZHD862_LOCUS4418</name>
</gene>
<name>A0A813VL65_9BILA</name>
<evidence type="ECO:0000313" key="3">
    <source>
        <dbReference type="Proteomes" id="UP000663864"/>
    </source>
</evidence>
<accession>A0A813VL65</accession>
<reference evidence="1" key="1">
    <citation type="submission" date="2021-02" db="EMBL/GenBank/DDBJ databases">
        <authorList>
            <person name="Nowell W R."/>
        </authorList>
    </citation>
    <scope>NUCLEOTIDE SEQUENCE</scope>
</reference>
<evidence type="ECO:0000313" key="1">
    <source>
        <dbReference type="EMBL" id="CAF0841803.1"/>
    </source>
</evidence>
<dbReference type="EMBL" id="CAJOBD010002389">
    <property type="protein sequence ID" value="CAF3878385.1"/>
    <property type="molecule type" value="Genomic_DNA"/>
</dbReference>
<dbReference type="EMBL" id="CAJNOT010000106">
    <property type="protein sequence ID" value="CAF0841803.1"/>
    <property type="molecule type" value="Genomic_DNA"/>
</dbReference>
<dbReference type="Proteomes" id="UP000663864">
    <property type="component" value="Unassembled WGS sequence"/>
</dbReference>
<protein>
    <submittedName>
        <fullName evidence="1">Uncharacterized protein</fullName>
    </submittedName>
</protein>
<dbReference type="Proteomes" id="UP000663836">
    <property type="component" value="Unassembled WGS sequence"/>
</dbReference>
<comment type="caution">
    <text evidence="1">The sequence shown here is derived from an EMBL/GenBank/DDBJ whole genome shotgun (WGS) entry which is preliminary data.</text>
</comment>
<evidence type="ECO:0000313" key="2">
    <source>
        <dbReference type="EMBL" id="CAF3878385.1"/>
    </source>
</evidence>
<sequence>MLSYLFYDAKSHLTNRKPSKFDKCEKDGFQIFNQLNNKDEFNYIIDCAGRYSLAILSLSLLCNNSYLISV</sequence>
<proteinExistence type="predicted"/>